<reference evidence="1" key="1">
    <citation type="submission" date="2023-04" db="EMBL/GenBank/DDBJ databases">
        <title>Phytophthora fragariaefolia NBRC 109709.</title>
        <authorList>
            <person name="Ichikawa N."/>
            <person name="Sato H."/>
            <person name="Tonouchi N."/>
        </authorList>
    </citation>
    <scope>NUCLEOTIDE SEQUENCE</scope>
    <source>
        <strain evidence="1">NBRC 109709</strain>
    </source>
</reference>
<dbReference type="EMBL" id="BSXT01002912">
    <property type="protein sequence ID" value="GMF51485.1"/>
    <property type="molecule type" value="Genomic_DNA"/>
</dbReference>
<sequence>MHQTLEQDAKDEHISRQSAENILPIFIGVENRDMVTDCKKVLKGTNEVGTALRCLNPKNAKDDVEASTEMQRIQSSKNSSQLIRSQLQAQTQTLGMLSSPGNDASYNTRQKNTNCPAKISKPHHETCKVFGCLKWVKRHGNTSEYCPQHRQPVESQNDPIAFKATAAENVNPARVNTTTERRALCRHGVRALQK</sequence>
<gene>
    <name evidence="1" type="ORF">Pfra01_002082100</name>
</gene>
<evidence type="ECO:0000313" key="2">
    <source>
        <dbReference type="Proteomes" id="UP001165121"/>
    </source>
</evidence>
<keyword evidence="2" id="KW-1185">Reference proteome</keyword>
<comment type="caution">
    <text evidence="1">The sequence shown here is derived from an EMBL/GenBank/DDBJ whole genome shotgun (WGS) entry which is preliminary data.</text>
</comment>
<evidence type="ECO:0000313" key="1">
    <source>
        <dbReference type="EMBL" id="GMF51485.1"/>
    </source>
</evidence>
<organism evidence="1 2">
    <name type="scientific">Phytophthora fragariaefolia</name>
    <dbReference type="NCBI Taxonomy" id="1490495"/>
    <lineage>
        <taxon>Eukaryota</taxon>
        <taxon>Sar</taxon>
        <taxon>Stramenopiles</taxon>
        <taxon>Oomycota</taxon>
        <taxon>Peronosporomycetes</taxon>
        <taxon>Peronosporales</taxon>
        <taxon>Peronosporaceae</taxon>
        <taxon>Phytophthora</taxon>
    </lineage>
</organism>
<protein>
    <submittedName>
        <fullName evidence="1">Unnamed protein product</fullName>
    </submittedName>
</protein>
<proteinExistence type="predicted"/>
<name>A0A9W6Y3L9_9STRA</name>
<dbReference type="Proteomes" id="UP001165121">
    <property type="component" value="Unassembled WGS sequence"/>
</dbReference>
<dbReference type="AlphaFoldDB" id="A0A9W6Y3L9"/>
<accession>A0A9W6Y3L9</accession>